<keyword evidence="3" id="KW-1185">Reference proteome</keyword>
<feature type="region of interest" description="Disordered" evidence="1">
    <location>
        <begin position="121"/>
        <end position="153"/>
    </location>
</feature>
<reference evidence="2 3" key="1">
    <citation type="submission" date="2021-07" db="EMBL/GenBank/DDBJ databases">
        <title>The Aristolochia fimbriata genome: insights into angiosperm evolution, floral development and chemical biosynthesis.</title>
        <authorList>
            <person name="Jiao Y."/>
        </authorList>
    </citation>
    <scope>NUCLEOTIDE SEQUENCE [LARGE SCALE GENOMIC DNA]</scope>
    <source>
        <strain evidence="2">IBCAS-2021</strain>
        <tissue evidence="2">Leaf</tissue>
    </source>
</reference>
<feature type="compositionally biased region" description="Polar residues" evidence="1">
    <location>
        <begin position="76"/>
        <end position="85"/>
    </location>
</feature>
<comment type="caution">
    <text evidence="2">The sequence shown here is derived from an EMBL/GenBank/DDBJ whole genome shotgun (WGS) entry which is preliminary data.</text>
</comment>
<feature type="region of interest" description="Disordered" evidence="1">
    <location>
        <begin position="53"/>
        <end position="85"/>
    </location>
</feature>
<gene>
    <name evidence="2" type="ORF">H6P81_014860</name>
</gene>
<name>A0AAV7E3M7_ARIFI</name>
<dbReference type="EMBL" id="JAINDJ010000006">
    <property type="protein sequence ID" value="KAG9443520.1"/>
    <property type="molecule type" value="Genomic_DNA"/>
</dbReference>
<dbReference type="AlphaFoldDB" id="A0AAV7E3M7"/>
<sequence length="153" mass="17239">MPVQLRLVEVTTQSKPILTGKCTSANHSRHRSGGHQGGPNLQLFHIAAGEKTRKLLGGKDRPFEPGRSLSFLKRPPTSQHNARRIQQLQTRSIHRLLQQFHRSIRKQKSPDLLLFLPPLNPTEIKISPPKQPTQSHKPKSLKPAGEIKRDGQL</sequence>
<evidence type="ECO:0000256" key="1">
    <source>
        <dbReference type="SAM" id="MobiDB-lite"/>
    </source>
</evidence>
<feature type="compositionally biased region" description="Basic and acidic residues" evidence="1">
    <location>
        <begin position="53"/>
        <end position="64"/>
    </location>
</feature>
<protein>
    <recommendedName>
        <fullName evidence="4">Ribosomal protein S10</fullName>
    </recommendedName>
</protein>
<accession>A0AAV7E3M7</accession>
<evidence type="ECO:0000313" key="2">
    <source>
        <dbReference type="EMBL" id="KAG9443520.1"/>
    </source>
</evidence>
<dbReference type="Proteomes" id="UP000825729">
    <property type="component" value="Unassembled WGS sequence"/>
</dbReference>
<organism evidence="2 3">
    <name type="scientific">Aristolochia fimbriata</name>
    <name type="common">White veined hardy Dutchman's pipe vine</name>
    <dbReference type="NCBI Taxonomy" id="158543"/>
    <lineage>
        <taxon>Eukaryota</taxon>
        <taxon>Viridiplantae</taxon>
        <taxon>Streptophyta</taxon>
        <taxon>Embryophyta</taxon>
        <taxon>Tracheophyta</taxon>
        <taxon>Spermatophyta</taxon>
        <taxon>Magnoliopsida</taxon>
        <taxon>Magnoliidae</taxon>
        <taxon>Piperales</taxon>
        <taxon>Aristolochiaceae</taxon>
        <taxon>Aristolochia</taxon>
    </lineage>
</organism>
<evidence type="ECO:0000313" key="3">
    <source>
        <dbReference type="Proteomes" id="UP000825729"/>
    </source>
</evidence>
<proteinExistence type="predicted"/>
<evidence type="ECO:0008006" key="4">
    <source>
        <dbReference type="Google" id="ProtNLM"/>
    </source>
</evidence>